<comment type="similarity">
    <text evidence="2">Belongs to the KHG/KDPG aldolase family.</text>
</comment>
<evidence type="ECO:0000313" key="6">
    <source>
        <dbReference type="EMBL" id="CZQ97560.1"/>
    </source>
</evidence>
<keyword evidence="4" id="KW-0456">Lyase</keyword>
<organism evidence="6 7">
    <name type="scientific">Trichococcus palustris</name>
    <dbReference type="NCBI Taxonomy" id="140314"/>
    <lineage>
        <taxon>Bacteria</taxon>
        <taxon>Bacillati</taxon>
        <taxon>Bacillota</taxon>
        <taxon>Bacilli</taxon>
        <taxon>Lactobacillales</taxon>
        <taxon>Carnobacteriaceae</taxon>
        <taxon>Trichococcus</taxon>
    </lineage>
</organism>
<dbReference type="PANTHER" id="PTHR30246">
    <property type="entry name" value="2-KETO-3-DEOXY-6-PHOSPHOGLUCONATE ALDOLASE"/>
    <property type="match status" value="1"/>
</dbReference>
<evidence type="ECO:0000256" key="5">
    <source>
        <dbReference type="ARBA" id="ARBA00023277"/>
    </source>
</evidence>
<dbReference type="EMBL" id="FJNE01000007">
    <property type="protein sequence ID" value="CZQ97560.1"/>
    <property type="molecule type" value="Genomic_DNA"/>
</dbReference>
<sequence>MLANMEHEIYRQIEETKLLPLYTATDLSCLDRLEEILVRNEVRFIEVTFRSNLALDAIKKLAQSGELIVGAGTVRTLAEAKSAVENGAKFIVSPAIVPDVIAYCIERDIPVFPGTATPGDIQRATEYGIKVVKFFPADIYGGLKAINALSGPFYDVKFLPTGGINEENFMEYIQNDHIVAVGGSFIISESAIKKDDGKTADKILKTLVDKMRS</sequence>
<evidence type="ECO:0000256" key="4">
    <source>
        <dbReference type="ARBA" id="ARBA00023239"/>
    </source>
</evidence>
<name>A0A143YUN8_9LACT</name>
<dbReference type="STRING" id="140314.SAMN04488076_1192"/>
<dbReference type="InterPro" id="IPR013785">
    <property type="entry name" value="Aldolase_TIM"/>
</dbReference>
<dbReference type="RefSeq" id="WP_087033706.1">
    <property type="nucleotide sequence ID" value="NZ_FJNE01000007.1"/>
</dbReference>
<comment type="subunit">
    <text evidence="3">Homotrimer.</text>
</comment>
<evidence type="ECO:0000256" key="1">
    <source>
        <dbReference type="ARBA" id="ARBA00004761"/>
    </source>
</evidence>
<dbReference type="AlphaFoldDB" id="A0A143YUN8"/>
<dbReference type="CDD" id="cd00452">
    <property type="entry name" value="KDPG_aldolase"/>
    <property type="match status" value="1"/>
</dbReference>
<gene>
    <name evidence="6" type="ORF">Tpal_2143</name>
</gene>
<dbReference type="PANTHER" id="PTHR30246:SF1">
    <property type="entry name" value="2-DEHYDRO-3-DEOXY-6-PHOSPHOGALACTONATE ALDOLASE-RELATED"/>
    <property type="match status" value="1"/>
</dbReference>
<dbReference type="NCBIfam" id="TIGR01182">
    <property type="entry name" value="eda"/>
    <property type="match status" value="1"/>
</dbReference>
<evidence type="ECO:0000313" key="7">
    <source>
        <dbReference type="Proteomes" id="UP000242754"/>
    </source>
</evidence>
<dbReference type="Gene3D" id="3.20.20.70">
    <property type="entry name" value="Aldolase class I"/>
    <property type="match status" value="1"/>
</dbReference>
<dbReference type="GO" id="GO:0016829">
    <property type="term" value="F:lyase activity"/>
    <property type="evidence" value="ECO:0007669"/>
    <property type="project" value="UniProtKB-KW"/>
</dbReference>
<dbReference type="SUPFAM" id="SSF51569">
    <property type="entry name" value="Aldolase"/>
    <property type="match status" value="1"/>
</dbReference>
<dbReference type="OrthoDB" id="9802667at2"/>
<comment type="pathway">
    <text evidence="1">Carbohydrate acid metabolism.</text>
</comment>
<evidence type="ECO:0000256" key="3">
    <source>
        <dbReference type="ARBA" id="ARBA00011233"/>
    </source>
</evidence>
<reference evidence="6 7" key="1">
    <citation type="submission" date="2016-02" db="EMBL/GenBank/DDBJ databases">
        <authorList>
            <person name="Wen L."/>
            <person name="He K."/>
            <person name="Yang H."/>
        </authorList>
    </citation>
    <scope>NUCLEOTIDE SEQUENCE [LARGE SCALE GENOMIC DNA]</scope>
    <source>
        <strain evidence="6">Trichococcus palustris</strain>
    </source>
</reference>
<dbReference type="Proteomes" id="UP000242754">
    <property type="component" value="Unassembled WGS sequence"/>
</dbReference>
<proteinExistence type="inferred from homology"/>
<dbReference type="Pfam" id="PF01081">
    <property type="entry name" value="Aldolase"/>
    <property type="match status" value="1"/>
</dbReference>
<keyword evidence="7" id="KW-1185">Reference proteome</keyword>
<dbReference type="PROSITE" id="PS00160">
    <property type="entry name" value="ALDOLASE_KDPG_KHG_2"/>
    <property type="match status" value="1"/>
</dbReference>
<keyword evidence="5" id="KW-0119">Carbohydrate metabolism</keyword>
<protein>
    <submittedName>
        <fullName evidence="6">Kdpg/khg aldolase</fullName>
    </submittedName>
</protein>
<accession>A0A143YUN8</accession>
<evidence type="ECO:0000256" key="2">
    <source>
        <dbReference type="ARBA" id="ARBA00006906"/>
    </source>
</evidence>
<dbReference type="InterPro" id="IPR000887">
    <property type="entry name" value="Aldlse_KDPG_KHG"/>
</dbReference>
<dbReference type="InterPro" id="IPR031338">
    <property type="entry name" value="KDPG/KHG_AS_2"/>
</dbReference>